<sequence>MLDETGDVLLEQKLATTPKAMREVFGGNAAPGAWASAHWYPQHFALRRRRHVKGRLLGNRKSTQQALATSRNLHQPNYSEANFASSFSVPNTKSLFSFITLRKKWFTRLTGMSNVCVRWR</sequence>
<accession>A0A2U3L8J1</accession>
<evidence type="ECO:0000313" key="1">
    <source>
        <dbReference type="EMBL" id="SPF48227.1"/>
    </source>
</evidence>
<dbReference type="EMBL" id="OMOD01000180">
    <property type="protein sequence ID" value="SPF48227.1"/>
    <property type="molecule type" value="Genomic_DNA"/>
</dbReference>
<dbReference type="Proteomes" id="UP000238701">
    <property type="component" value="Unassembled WGS sequence"/>
</dbReference>
<protein>
    <submittedName>
        <fullName evidence="1">Uncharacterized protein</fullName>
    </submittedName>
</protein>
<reference evidence="2" key="1">
    <citation type="submission" date="2018-02" db="EMBL/GenBank/DDBJ databases">
        <authorList>
            <person name="Hausmann B."/>
        </authorList>
    </citation>
    <scope>NUCLEOTIDE SEQUENCE [LARGE SCALE GENOMIC DNA]</scope>
    <source>
        <strain evidence="2">Peat soil MAG SbA1</strain>
    </source>
</reference>
<gene>
    <name evidence="1" type="ORF">SBA1_820029</name>
</gene>
<proteinExistence type="predicted"/>
<evidence type="ECO:0000313" key="2">
    <source>
        <dbReference type="Proteomes" id="UP000238701"/>
    </source>
</evidence>
<name>A0A2U3L8J1_9BACT</name>
<dbReference type="AlphaFoldDB" id="A0A2U3L8J1"/>
<organism evidence="1 2">
    <name type="scientific">Candidatus Sulfotelmatobacter kueseliae</name>
    <dbReference type="NCBI Taxonomy" id="2042962"/>
    <lineage>
        <taxon>Bacteria</taxon>
        <taxon>Pseudomonadati</taxon>
        <taxon>Acidobacteriota</taxon>
        <taxon>Terriglobia</taxon>
        <taxon>Terriglobales</taxon>
        <taxon>Candidatus Korobacteraceae</taxon>
        <taxon>Candidatus Sulfotelmatobacter</taxon>
    </lineage>
</organism>